<gene>
    <name evidence="11" type="ORF">K8N75_12270</name>
</gene>
<dbReference type="InterPro" id="IPR003594">
    <property type="entry name" value="HATPase_dom"/>
</dbReference>
<dbReference type="PROSITE" id="PS50112">
    <property type="entry name" value="PAS"/>
    <property type="match status" value="1"/>
</dbReference>
<dbReference type="EMBL" id="JAIOUQ010000016">
    <property type="protein sequence ID" value="MBZ2166811.1"/>
    <property type="molecule type" value="Genomic_DNA"/>
</dbReference>
<keyword evidence="7" id="KW-0067">ATP-binding</keyword>
<evidence type="ECO:0000256" key="5">
    <source>
        <dbReference type="ARBA" id="ARBA00022741"/>
    </source>
</evidence>
<dbReference type="SMART" id="SM00448">
    <property type="entry name" value="REC"/>
    <property type="match status" value="1"/>
</dbReference>
<dbReference type="EC" id="2.7.13.3" evidence="2"/>
<keyword evidence="6" id="KW-0418">Kinase</keyword>
<evidence type="ECO:0000256" key="3">
    <source>
        <dbReference type="ARBA" id="ARBA00022553"/>
    </source>
</evidence>
<dbReference type="RefSeq" id="WP_223792357.1">
    <property type="nucleotide sequence ID" value="NZ_JAIOUQ010000016.1"/>
</dbReference>
<keyword evidence="4" id="KW-0808">Transferase</keyword>
<dbReference type="Pfam" id="PF02518">
    <property type="entry name" value="HATPase_c"/>
    <property type="match status" value="1"/>
</dbReference>
<evidence type="ECO:0000256" key="4">
    <source>
        <dbReference type="ARBA" id="ARBA00022679"/>
    </source>
</evidence>
<dbReference type="PROSITE" id="PS50110">
    <property type="entry name" value="RESPONSE_REGULATORY"/>
    <property type="match status" value="1"/>
</dbReference>
<dbReference type="NCBIfam" id="TIGR00229">
    <property type="entry name" value="sensory_box"/>
    <property type="match status" value="1"/>
</dbReference>
<dbReference type="Gene3D" id="3.30.565.10">
    <property type="entry name" value="Histidine kinase-like ATPase, C-terminal domain"/>
    <property type="match status" value="1"/>
</dbReference>
<dbReference type="Proteomes" id="UP000825933">
    <property type="component" value="Unassembled WGS sequence"/>
</dbReference>
<dbReference type="AlphaFoldDB" id="A0A8T5V4J0"/>
<dbReference type="InterPro" id="IPR000014">
    <property type="entry name" value="PAS"/>
</dbReference>
<feature type="domain" description="PAS" evidence="10">
    <location>
        <begin position="139"/>
        <end position="214"/>
    </location>
</feature>
<dbReference type="SUPFAM" id="SSF52172">
    <property type="entry name" value="CheY-like"/>
    <property type="match status" value="1"/>
</dbReference>
<dbReference type="InterPro" id="IPR013767">
    <property type="entry name" value="PAS_fold"/>
</dbReference>
<evidence type="ECO:0000259" key="9">
    <source>
        <dbReference type="PROSITE" id="PS50110"/>
    </source>
</evidence>
<dbReference type="InterPro" id="IPR011495">
    <property type="entry name" value="Sig_transdc_His_kin_sub2_dim/P"/>
</dbReference>
<dbReference type="SUPFAM" id="SSF55874">
    <property type="entry name" value="ATPase domain of HSP90 chaperone/DNA topoisomerase II/histidine kinase"/>
    <property type="match status" value="1"/>
</dbReference>
<dbReference type="GO" id="GO:0000160">
    <property type="term" value="P:phosphorelay signal transduction system"/>
    <property type="evidence" value="ECO:0007669"/>
    <property type="project" value="InterPro"/>
</dbReference>
<dbReference type="Gene3D" id="3.40.50.2300">
    <property type="match status" value="1"/>
</dbReference>
<feature type="domain" description="Response regulatory" evidence="9">
    <location>
        <begin position="5"/>
        <end position="121"/>
    </location>
</feature>
<dbReference type="Gene3D" id="3.30.450.20">
    <property type="entry name" value="PAS domain"/>
    <property type="match status" value="1"/>
</dbReference>
<dbReference type="Pfam" id="PF00989">
    <property type="entry name" value="PAS"/>
    <property type="match status" value="1"/>
</dbReference>
<dbReference type="GO" id="GO:0006355">
    <property type="term" value="P:regulation of DNA-templated transcription"/>
    <property type="evidence" value="ECO:0007669"/>
    <property type="project" value="InterPro"/>
</dbReference>
<dbReference type="SUPFAM" id="SSF55785">
    <property type="entry name" value="PYP-like sensor domain (PAS domain)"/>
    <property type="match status" value="1"/>
</dbReference>
<sequence>MEQIKILLVEDVELDAELTEHELTKAKINFISIRVEEEHDFRRELQEFKPDLILADHSLPHFDGVSALNIAKEISPDIPFIFVSGKIGEDFAVEMLKKGATDYVLKSNLPKLSHAVQRALNEFNEQAEHKKAEESLLESEKKYRTLFEKNRNPIIVFDEMGNFIDSNEAALMFLEITKNELLNKNLSDFILYEKDLKNIENKDLWKKKDILEVKFDINGKFKILEITITPVYLKDKSIVFGVGNDITERKKGENEIFRSLKEKELLLREIHHRVKNNLQIVSTLLSLQSSQSNKVDVNDLYRESQNRIQSIALIHENLYQSDDLAHINFEVYVKGLLSDLFDSYGVDSSRIKLNLDIEDVTLGIETAIPCGLIINELVSNSLKHGFTGNETGEINVEIHKIADEEYSLVESDTGVPFSDKVDFTSSKTLGLELIKNLVKQIEGQLDFNRENKEFKIIFKELEYKERL</sequence>
<dbReference type="GO" id="GO:0005524">
    <property type="term" value="F:ATP binding"/>
    <property type="evidence" value="ECO:0007669"/>
    <property type="project" value="UniProtKB-KW"/>
</dbReference>
<dbReference type="InterPro" id="IPR035965">
    <property type="entry name" value="PAS-like_dom_sf"/>
</dbReference>
<organism evidence="11 12">
    <name type="scientific">Methanobacterium spitsbergense</name>
    <dbReference type="NCBI Taxonomy" id="2874285"/>
    <lineage>
        <taxon>Archaea</taxon>
        <taxon>Methanobacteriati</taxon>
        <taxon>Methanobacteriota</taxon>
        <taxon>Methanomada group</taxon>
        <taxon>Methanobacteria</taxon>
        <taxon>Methanobacteriales</taxon>
        <taxon>Methanobacteriaceae</taxon>
        <taxon>Methanobacterium</taxon>
    </lineage>
</organism>
<proteinExistence type="predicted"/>
<dbReference type="Pfam" id="PF07568">
    <property type="entry name" value="HisKA_2"/>
    <property type="match status" value="1"/>
</dbReference>
<reference evidence="12" key="1">
    <citation type="journal article" date="2022" name="Microbiol. Resour. Announc.">
        <title>Draft Genome Sequence of a Methanogenic Archaeon from West Spitsbergen Permafrost.</title>
        <authorList>
            <person name="Trubitsyn V."/>
            <person name="Rivkina E."/>
            <person name="Shcherbakova V."/>
        </authorList>
    </citation>
    <scope>NUCLEOTIDE SEQUENCE [LARGE SCALE GENOMIC DNA]</scope>
    <source>
        <strain evidence="12">VT</strain>
    </source>
</reference>
<evidence type="ECO:0000259" key="10">
    <source>
        <dbReference type="PROSITE" id="PS50112"/>
    </source>
</evidence>
<dbReference type="PANTHER" id="PTHR41523:SF8">
    <property type="entry name" value="ETHYLENE RESPONSE SENSOR PROTEIN"/>
    <property type="match status" value="1"/>
</dbReference>
<evidence type="ECO:0000256" key="1">
    <source>
        <dbReference type="ARBA" id="ARBA00000085"/>
    </source>
</evidence>
<dbReference type="PANTHER" id="PTHR41523">
    <property type="entry name" value="TWO-COMPONENT SYSTEM SENSOR PROTEIN"/>
    <property type="match status" value="1"/>
</dbReference>
<dbReference type="InterPro" id="IPR011006">
    <property type="entry name" value="CheY-like_superfamily"/>
</dbReference>
<dbReference type="CDD" id="cd00130">
    <property type="entry name" value="PAS"/>
    <property type="match status" value="1"/>
</dbReference>
<comment type="catalytic activity">
    <reaction evidence="1">
        <text>ATP + protein L-histidine = ADP + protein N-phospho-L-histidine.</text>
        <dbReference type="EC" id="2.7.13.3"/>
    </reaction>
</comment>
<dbReference type="SMART" id="SM00091">
    <property type="entry name" value="PAS"/>
    <property type="match status" value="1"/>
</dbReference>
<dbReference type="InterPro" id="IPR001789">
    <property type="entry name" value="Sig_transdc_resp-reg_receiver"/>
</dbReference>
<keyword evidence="5" id="KW-0547">Nucleotide-binding</keyword>
<dbReference type="Pfam" id="PF00072">
    <property type="entry name" value="Response_reg"/>
    <property type="match status" value="1"/>
</dbReference>
<dbReference type="GO" id="GO:0004673">
    <property type="term" value="F:protein histidine kinase activity"/>
    <property type="evidence" value="ECO:0007669"/>
    <property type="project" value="UniProtKB-EC"/>
</dbReference>
<dbReference type="CDD" id="cd00156">
    <property type="entry name" value="REC"/>
    <property type="match status" value="1"/>
</dbReference>
<evidence type="ECO:0000313" key="12">
    <source>
        <dbReference type="Proteomes" id="UP000825933"/>
    </source>
</evidence>
<feature type="modified residue" description="4-aspartylphosphate" evidence="8">
    <location>
        <position position="56"/>
    </location>
</feature>
<protein>
    <recommendedName>
        <fullName evidence="2">histidine kinase</fullName>
        <ecNumber evidence="2">2.7.13.3</ecNumber>
    </recommendedName>
</protein>
<name>A0A8T5V4J0_9EURY</name>
<evidence type="ECO:0000256" key="6">
    <source>
        <dbReference type="ARBA" id="ARBA00022777"/>
    </source>
</evidence>
<dbReference type="InterPro" id="IPR036890">
    <property type="entry name" value="HATPase_C_sf"/>
</dbReference>
<comment type="caution">
    <text evidence="11">The sequence shown here is derived from an EMBL/GenBank/DDBJ whole genome shotgun (WGS) entry which is preliminary data.</text>
</comment>
<evidence type="ECO:0000256" key="2">
    <source>
        <dbReference type="ARBA" id="ARBA00012438"/>
    </source>
</evidence>
<evidence type="ECO:0000313" key="11">
    <source>
        <dbReference type="EMBL" id="MBZ2166811.1"/>
    </source>
</evidence>
<evidence type="ECO:0000256" key="7">
    <source>
        <dbReference type="ARBA" id="ARBA00022840"/>
    </source>
</evidence>
<evidence type="ECO:0000256" key="8">
    <source>
        <dbReference type="PROSITE-ProRule" id="PRU00169"/>
    </source>
</evidence>
<keyword evidence="12" id="KW-1185">Reference proteome</keyword>
<accession>A0A8T5V4J0</accession>
<keyword evidence="3 8" id="KW-0597">Phosphoprotein</keyword>